<dbReference type="EMBL" id="LR797234">
    <property type="protein sequence ID" value="CAB4195987.1"/>
    <property type="molecule type" value="Genomic_DNA"/>
</dbReference>
<evidence type="ECO:0000313" key="7">
    <source>
        <dbReference type="EMBL" id="CAB5226591.1"/>
    </source>
</evidence>
<dbReference type="EMBL" id="LR797356">
    <property type="protein sequence ID" value="CAB4205179.1"/>
    <property type="molecule type" value="Genomic_DNA"/>
</dbReference>
<sequence length="59" mass="6845">MRCVPFQYGEAPYVLNDALCLTQAQWDAITPEEVAAMQQQRYDNWREAMSRPPTIDPVE</sequence>
<evidence type="ECO:0000313" key="5">
    <source>
        <dbReference type="EMBL" id="CAB4205179.1"/>
    </source>
</evidence>
<evidence type="ECO:0000313" key="1">
    <source>
        <dbReference type="EMBL" id="CAB4156325.1"/>
    </source>
</evidence>
<proteinExistence type="predicted"/>
<dbReference type="EMBL" id="LR796827">
    <property type="protein sequence ID" value="CAB4168474.1"/>
    <property type="molecule type" value="Genomic_DNA"/>
</dbReference>
<dbReference type="EMBL" id="LR797024">
    <property type="protein sequence ID" value="CAB4181390.1"/>
    <property type="molecule type" value="Genomic_DNA"/>
</dbReference>
<name>A0A6J5NGI8_9CAUD</name>
<accession>A0A6J5NGI8</accession>
<gene>
    <name evidence="3" type="ORF">UFOVP1058_33</name>
    <name evidence="4" type="ORF">UFOVP1289_57</name>
    <name evidence="5" type="ORF">UFOVP1410_29</name>
    <name evidence="7" type="ORF">UFOVP1514_3</name>
    <name evidence="6" type="ORF">UFOVP1642_15</name>
    <name evidence="1" type="ORF">UFOVP656_47</name>
    <name evidence="2" type="ORF">UFOVP879_46</name>
</gene>
<evidence type="ECO:0000313" key="3">
    <source>
        <dbReference type="EMBL" id="CAB4181390.1"/>
    </source>
</evidence>
<evidence type="ECO:0000313" key="6">
    <source>
        <dbReference type="EMBL" id="CAB4221708.1"/>
    </source>
</evidence>
<organism evidence="1">
    <name type="scientific">uncultured Caudovirales phage</name>
    <dbReference type="NCBI Taxonomy" id="2100421"/>
    <lineage>
        <taxon>Viruses</taxon>
        <taxon>Duplodnaviria</taxon>
        <taxon>Heunggongvirae</taxon>
        <taxon>Uroviricota</taxon>
        <taxon>Caudoviricetes</taxon>
        <taxon>Peduoviridae</taxon>
        <taxon>Maltschvirus</taxon>
        <taxon>Maltschvirus maltsch</taxon>
    </lineage>
</organism>
<protein>
    <submittedName>
        <fullName evidence="1">Uncharacterized protein</fullName>
    </submittedName>
</protein>
<dbReference type="EMBL" id="LR798362">
    <property type="protein sequence ID" value="CAB5226591.1"/>
    <property type="molecule type" value="Genomic_DNA"/>
</dbReference>
<dbReference type="EMBL" id="LR797506">
    <property type="protein sequence ID" value="CAB4221708.1"/>
    <property type="molecule type" value="Genomic_DNA"/>
</dbReference>
<evidence type="ECO:0000313" key="2">
    <source>
        <dbReference type="EMBL" id="CAB4168474.1"/>
    </source>
</evidence>
<evidence type="ECO:0000313" key="4">
    <source>
        <dbReference type="EMBL" id="CAB4195987.1"/>
    </source>
</evidence>
<reference evidence="1" key="1">
    <citation type="submission" date="2020-04" db="EMBL/GenBank/DDBJ databases">
        <authorList>
            <person name="Chiriac C."/>
            <person name="Salcher M."/>
            <person name="Ghai R."/>
            <person name="Kavagutti S V."/>
        </authorList>
    </citation>
    <scope>NUCLEOTIDE SEQUENCE</scope>
</reference>
<dbReference type="EMBL" id="LR796643">
    <property type="protein sequence ID" value="CAB4156325.1"/>
    <property type="molecule type" value="Genomic_DNA"/>
</dbReference>